<accession>A0A9X2JHR5</accession>
<dbReference type="Proteomes" id="UP001155241">
    <property type="component" value="Unassembled WGS sequence"/>
</dbReference>
<evidence type="ECO:0000313" key="2">
    <source>
        <dbReference type="Proteomes" id="UP001155241"/>
    </source>
</evidence>
<dbReference type="EMBL" id="JAMXLR010000043">
    <property type="protein sequence ID" value="MCO6044908.1"/>
    <property type="molecule type" value="Genomic_DNA"/>
</dbReference>
<comment type="caution">
    <text evidence="1">The sequence shown here is derived from an EMBL/GenBank/DDBJ whole genome shotgun (WGS) entry which is preliminary data.</text>
</comment>
<organism evidence="1 2">
    <name type="scientific">Aeoliella straminimaris</name>
    <dbReference type="NCBI Taxonomy" id="2954799"/>
    <lineage>
        <taxon>Bacteria</taxon>
        <taxon>Pseudomonadati</taxon>
        <taxon>Planctomycetota</taxon>
        <taxon>Planctomycetia</taxon>
        <taxon>Pirellulales</taxon>
        <taxon>Lacipirellulaceae</taxon>
        <taxon>Aeoliella</taxon>
    </lineage>
</organism>
<reference evidence="1" key="1">
    <citation type="submission" date="2022-06" db="EMBL/GenBank/DDBJ databases">
        <title>Aeoliella straminimaris, a novel planctomycete from sediments.</title>
        <authorList>
            <person name="Vitorino I.R."/>
            <person name="Lage O.M."/>
        </authorList>
    </citation>
    <scope>NUCLEOTIDE SEQUENCE</scope>
    <source>
        <strain evidence="1">ICT_H6.2</strain>
    </source>
</reference>
<evidence type="ECO:0000313" key="1">
    <source>
        <dbReference type="EMBL" id="MCO6044908.1"/>
    </source>
</evidence>
<dbReference type="RefSeq" id="WP_252853020.1">
    <property type="nucleotide sequence ID" value="NZ_JAMXLR010000043.1"/>
</dbReference>
<name>A0A9X2JHR5_9BACT</name>
<gene>
    <name evidence="1" type="ORF">NG895_13440</name>
</gene>
<sequence>MSTLLAVTNDLMATAPIEHAARQLGASCRSATAAQLDDLQLPEPPQLVVLDLTVSSDVASTVQAIRSVVGFEAPIVAFGPHVHEAILQAADDAGCARVLTRGQFHRDMVSVLGEFLD</sequence>
<evidence type="ECO:0008006" key="3">
    <source>
        <dbReference type="Google" id="ProtNLM"/>
    </source>
</evidence>
<proteinExistence type="predicted"/>
<protein>
    <recommendedName>
        <fullName evidence="3">Response regulatory domain-containing protein</fullName>
    </recommendedName>
</protein>
<dbReference type="AlphaFoldDB" id="A0A9X2JHR5"/>
<keyword evidence="2" id="KW-1185">Reference proteome</keyword>